<gene>
    <name evidence="2" type="primary">hrsA_2</name>
    <name evidence="2" type="ORF">VA7868_04223</name>
</gene>
<dbReference type="RefSeq" id="WP_073605814.1">
    <property type="nucleotide sequence ID" value="NZ_FQXZ01000046.1"/>
</dbReference>
<accession>A0A1M6DFS4</accession>
<evidence type="ECO:0000313" key="2">
    <source>
        <dbReference type="EMBL" id="SHI72184.1"/>
    </source>
</evidence>
<proteinExistence type="predicted"/>
<dbReference type="Pfam" id="PF00359">
    <property type="entry name" value="PTS_EIIA_2"/>
    <property type="match status" value="1"/>
</dbReference>
<protein>
    <submittedName>
        <fullName evidence="2">Heat-responsive suppressor HrsA</fullName>
    </submittedName>
</protein>
<name>A0A1M6DFS4_9VIBR</name>
<dbReference type="Gene3D" id="3.40.930.10">
    <property type="entry name" value="Mannitol-specific EII, Chain A"/>
    <property type="match status" value="1"/>
</dbReference>
<evidence type="ECO:0000259" key="1">
    <source>
        <dbReference type="PROSITE" id="PS51094"/>
    </source>
</evidence>
<dbReference type="InterPro" id="IPR051541">
    <property type="entry name" value="PTS_SugarTrans_NitroReg"/>
</dbReference>
<dbReference type="PROSITE" id="PS51094">
    <property type="entry name" value="PTS_EIIA_TYPE_2"/>
    <property type="match status" value="1"/>
</dbReference>
<dbReference type="PANTHER" id="PTHR47738">
    <property type="entry name" value="PTS SYSTEM FRUCTOSE-LIKE EIIA COMPONENT-RELATED"/>
    <property type="match status" value="1"/>
</dbReference>
<organism evidence="2 3">
    <name type="scientific">Vibrio aerogenes CECT 7868</name>
    <dbReference type="NCBI Taxonomy" id="1216006"/>
    <lineage>
        <taxon>Bacteria</taxon>
        <taxon>Pseudomonadati</taxon>
        <taxon>Pseudomonadota</taxon>
        <taxon>Gammaproteobacteria</taxon>
        <taxon>Vibrionales</taxon>
        <taxon>Vibrionaceae</taxon>
        <taxon>Vibrio</taxon>
    </lineage>
</organism>
<dbReference type="SUPFAM" id="SSF55804">
    <property type="entry name" value="Phoshotransferase/anion transport protein"/>
    <property type="match status" value="1"/>
</dbReference>
<reference evidence="2 3" key="1">
    <citation type="submission" date="2016-11" db="EMBL/GenBank/DDBJ databases">
        <authorList>
            <person name="Jaros S."/>
            <person name="Januszkiewicz K."/>
            <person name="Wedrychowicz H."/>
        </authorList>
    </citation>
    <scope>NUCLEOTIDE SEQUENCE [LARGE SCALE GENOMIC DNA]</scope>
    <source>
        <strain evidence="2 3">CECT 7868</strain>
    </source>
</reference>
<dbReference type="PANTHER" id="PTHR47738:SF2">
    <property type="entry name" value="PTS SYSTEM FRUCTOSE-LIKE EIIA COMPONENT"/>
    <property type="match status" value="1"/>
</dbReference>
<dbReference type="InterPro" id="IPR002178">
    <property type="entry name" value="PTS_EIIA_type-2_dom"/>
</dbReference>
<keyword evidence="3" id="KW-1185">Reference proteome</keyword>
<dbReference type="CDD" id="cd00211">
    <property type="entry name" value="PTS_IIA_fru"/>
    <property type="match status" value="1"/>
</dbReference>
<dbReference type="AlphaFoldDB" id="A0A1M6DFS4"/>
<sequence>MLSKWFKKSSGEVRPSFQADHVIRDPNSTSRDQALKFIAQQMYQAGYVGSADTLFSALVERETKDTTGFKNGIATPHAKSKQVKHAGIWVVHFDHDIVWETMDDSPVKTAVAFAIPVKGDETAMAPLIAISRANMKQEFRDVLNHGDKAAITEAIEGVTGGKI</sequence>
<feature type="domain" description="PTS EIIA type-2" evidence="1">
    <location>
        <begin position="15"/>
        <end position="158"/>
    </location>
</feature>
<dbReference type="EMBL" id="FQXZ01000046">
    <property type="protein sequence ID" value="SHI72184.1"/>
    <property type="molecule type" value="Genomic_DNA"/>
</dbReference>
<dbReference type="InterPro" id="IPR016152">
    <property type="entry name" value="PTrfase/Anion_transptr"/>
</dbReference>
<dbReference type="STRING" id="1216006.VA7868_04223"/>
<evidence type="ECO:0000313" key="3">
    <source>
        <dbReference type="Proteomes" id="UP000184608"/>
    </source>
</evidence>
<dbReference type="Proteomes" id="UP000184608">
    <property type="component" value="Unassembled WGS sequence"/>
</dbReference>
<dbReference type="OrthoDB" id="95460at2"/>